<accession>M2NEC8</accession>
<dbReference type="eggNOG" id="ENOG502SZNV">
    <property type="taxonomic scope" value="Eukaryota"/>
</dbReference>
<organism evidence="1 2">
    <name type="scientific">Baudoinia panamericana (strain UAMH 10762)</name>
    <name type="common">Angels' share fungus</name>
    <name type="synonym">Baudoinia compniacensis (strain UAMH 10762)</name>
    <dbReference type="NCBI Taxonomy" id="717646"/>
    <lineage>
        <taxon>Eukaryota</taxon>
        <taxon>Fungi</taxon>
        <taxon>Dikarya</taxon>
        <taxon>Ascomycota</taxon>
        <taxon>Pezizomycotina</taxon>
        <taxon>Dothideomycetes</taxon>
        <taxon>Dothideomycetidae</taxon>
        <taxon>Mycosphaerellales</taxon>
        <taxon>Teratosphaeriaceae</taxon>
        <taxon>Baudoinia</taxon>
    </lineage>
</organism>
<dbReference type="Proteomes" id="UP000011761">
    <property type="component" value="Unassembled WGS sequence"/>
</dbReference>
<sequence>MPSITVELGHVDIVQENAGHNLKLASSIDLNSVNECGITGVLDSRAIKHFLAARPWIYCANRFRLMINLLVDANLGPQTKEDLVDSFAARLQLAQVQLPKSIHVWRIKVVDLLSQIWRQLTLSAETVEVSPVDHLGSRTITVTLSHVDTEAAHVRQCPHKLGVGVPHHDIRPPEGILSYQLDSVRLTCHVRDDQVESLPPYQREREIDELGLEALLEDDNADCELLDWDNSVVPFHESAAGSDFDEVRADHLSFDGAVDCLLTRAELSDTHDLPDVPTLMKPAKPRNAPNLDRGDGGVGAILLLIDSAIRLAIAAKPRGLPKGMSVKRSRGFKCLANVAPAVWLPGYLPAVSRRAHFLPTISHAILGVTSRDADRKDFALSTAQLAKHSNIHAVQGTISPSQMLWLMLQQNVLASNAARLFSVCAQQPAHRDKTEVEIRPILKSTCSLEESLQGGYEAGVNEDASARGIETLWGGLDVCHSSSPPLMPYGLADELAGEIKW</sequence>
<name>M2NEC8_BAUPA</name>
<reference evidence="1 2" key="1">
    <citation type="journal article" date="2012" name="PLoS Pathog.">
        <title>Diverse lifestyles and strategies of plant pathogenesis encoded in the genomes of eighteen Dothideomycetes fungi.</title>
        <authorList>
            <person name="Ohm R.A."/>
            <person name="Feau N."/>
            <person name="Henrissat B."/>
            <person name="Schoch C.L."/>
            <person name="Horwitz B.A."/>
            <person name="Barry K.W."/>
            <person name="Condon B.J."/>
            <person name="Copeland A.C."/>
            <person name="Dhillon B."/>
            <person name="Glaser F."/>
            <person name="Hesse C.N."/>
            <person name="Kosti I."/>
            <person name="LaButti K."/>
            <person name="Lindquist E.A."/>
            <person name="Lucas S."/>
            <person name="Salamov A.A."/>
            <person name="Bradshaw R.E."/>
            <person name="Ciuffetti L."/>
            <person name="Hamelin R.C."/>
            <person name="Kema G.H.J."/>
            <person name="Lawrence C."/>
            <person name="Scott J.A."/>
            <person name="Spatafora J.W."/>
            <person name="Turgeon B.G."/>
            <person name="de Wit P.J.G.M."/>
            <person name="Zhong S."/>
            <person name="Goodwin S.B."/>
            <person name="Grigoriev I.V."/>
        </authorList>
    </citation>
    <scope>NUCLEOTIDE SEQUENCE [LARGE SCALE GENOMIC DNA]</scope>
    <source>
        <strain evidence="1 2">UAMH 10762</strain>
    </source>
</reference>
<dbReference type="RefSeq" id="XP_007675889.1">
    <property type="nucleotide sequence ID" value="XM_007677699.1"/>
</dbReference>
<dbReference type="AlphaFoldDB" id="M2NEC8"/>
<evidence type="ECO:0000313" key="1">
    <source>
        <dbReference type="EMBL" id="EMC97579.1"/>
    </source>
</evidence>
<gene>
    <name evidence="1" type="ORF">BAUCODRAFT_575591</name>
</gene>
<keyword evidence="2" id="KW-1185">Reference proteome</keyword>
<dbReference type="STRING" id="717646.M2NEC8"/>
<dbReference type="KEGG" id="bcom:BAUCODRAFT_575591"/>
<proteinExistence type="predicted"/>
<dbReference type="OMA" id="VHDEDMA"/>
<dbReference type="OrthoDB" id="4187154at2759"/>
<protein>
    <submittedName>
        <fullName evidence="1">Uncharacterized protein</fullName>
    </submittedName>
</protein>
<dbReference type="EMBL" id="KB445554">
    <property type="protein sequence ID" value="EMC97579.1"/>
    <property type="molecule type" value="Genomic_DNA"/>
</dbReference>
<evidence type="ECO:0000313" key="2">
    <source>
        <dbReference type="Proteomes" id="UP000011761"/>
    </source>
</evidence>
<dbReference type="HOGENOM" id="CLU_548798_0_0_1"/>
<dbReference type="GeneID" id="19115712"/>